<organism evidence="2 3">
    <name type="scientific">Aspergillus sclerotialis</name>
    <dbReference type="NCBI Taxonomy" id="2070753"/>
    <lineage>
        <taxon>Eukaryota</taxon>
        <taxon>Fungi</taxon>
        <taxon>Dikarya</taxon>
        <taxon>Ascomycota</taxon>
        <taxon>Pezizomycotina</taxon>
        <taxon>Eurotiomycetes</taxon>
        <taxon>Eurotiomycetidae</taxon>
        <taxon>Eurotiales</taxon>
        <taxon>Aspergillaceae</taxon>
        <taxon>Aspergillus</taxon>
        <taxon>Aspergillus subgen. Polypaecilum</taxon>
    </lineage>
</organism>
<dbReference type="STRING" id="2070753.A0A3A2Z2U7"/>
<comment type="caution">
    <text evidence="2">The sequence shown here is derived from an EMBL/GenBank/DDBJ whole genome shotgun (WGS) entry which is preliminary data.</text>
</comment>
<feature type="non-terminal residue" evidence="2">
    <location>
        <position position="1"/>
    </location>
</feature>
<sequence length="273" mass="31731">VPHDWQSPPYEFTERQQRSWDIVWHQAQAQEDSPDPMDPEDAEPFELRPIEIAILEFCIDLLRQKIRNDEYGCALICATAVLGCGEFGWATPESFPPQISSIIKIARFFVLHKALRLDPESVEIRRGFAHRTDRRWFQGDMVDMDDYTYEADEGYSSAPATPTRFRGHSPSSSSVLGPFTQEQRRHPRRTFPEWVKFMVDAFMVRGTNGPVQWLLDLRTYGMKVFFNTPSEGHIGWKDGDELLYKQIHFTMGDFRGFVHGLVGQMREQLVREL</sequence>
<keyword evidence="3" id="KW-1185">Reference proteome</keyword>
<evidence type="ECO:0000313" key="3">
    <source>
        <dbReference type="Proteomes" id="UP000266188"/>
    </source>
</evidence>
<gene>
    <name evidence="2" type="ORF">PHISCL_10304</name>
</gene>
<evidence type="ECO:0000313" key="2">
    <source>
        <dbReference type="EMBL" id="RJE17359.1"/>
    </source>
</evidence>
<dbReference type="EMBL" id="MVGC01001101">
    <property type="protein sequence ID" value="RJE17359.1"/>
    <property type="molecule type" value="Genomic_DNA"/>
</dbReference>
<dbReference type="OrthoDB" id="4505768at2759"/>
<name>A0A3A2Z2U7_9EURO</name>
<protein>
    <submittedName>
        <fullName evidence="2">Uncharacterized protein</fullName>
    </submittedName>
</protein>
<dbReference type="Proteomes" id="UP000266188">
    <property type="component" value="Unassembled WGS sequence"/>
</dbReference>
<evidence type="ECO:0000256" key="1">
    <source>
        <dbReference type="SAM" id="MobiDB-lite"/>
    </source>
</evidence>
<feature type="region of interest" description="Disordered" evidence="1">
    <location>
        <begin position="158"/>
        <end position="182"/>
    </location>
</feature>
<dbReference type="AlphaFoldDB" id="A0A3A2Z2U7"/>
<proteinExistence type="predicted"/>
<feature type="non-terminal residue" evidence="2">
    <location>
        <position position="273"/>
    </location>
</feature>
<accession>A0A3A2Z2U7</accession>
<reference evidence="3" key="1">
    <citation type="submission" date="2017-02" db="EMBL/GenBank/DDBJ databases">
        <authorList>
            <person name="Tafer H."/>
            <person name="Lopandic K."/>
        </authorList>
    </citation>
    <scope>NUCLEOTIDE SEQUENCE [LARGE SCALE GENOMIC DNA]</scope>
    <source>
        <strain evidence="3">CBS 366.77</strain>
    </source>
</reference>